<feature type="region of interest" description="Disordered" evidence="1">
    <location>
        <begin position="1256"/>
        <end position="1283"/>
    </location>
</feature>
<feature type="region of interest" description="Disordered" evidence="1">
    <location>
        <begin position="1855"/>
        <end position="1925"/>
    </location>
</feature>
<comment type="caution">
    <text evidence="2">The sequence shown here is derived from an EMBL/GenBank/DDBJ whole genome shotgun (WGS) entry which is preliminary data.</text>
</comment>
<evidence type="ECO:0000256" key="1">
    <source>
        <dbReference type="SAM" id="MobiDB-lite"/>
    </source>
</evidence>
<organism evidence="2 3">
    <name type="scientific">Orbilia javanica</name>
    <dbReference type="NCBI Taxonomy" id="47235"/>
    <lineage>
        <taxon>Eukaryota</taxon>
        <taxon>Fungi</taxon>
        <taxon>Dikarya</taxon>
        <taxon>Ascomycota</taxon>
        <taxon>Pezizomycotina</taxon>
        <taxon>Orbiliomycetes</taxon>
        <taxon>Orbiliales</taxon>
        <taxon>Orbiliaceae</taxon>
        <taxon>Orbilia</taxon>
    </lineage>
</organism>
<feature type="compositionally biased region" description="Polar residues" evidence="1">
    <location>
        <begin position="1209"/>
        <end position="1223"/>
    </location>
</feature>
<evidence type="ECO:0000313" key="3">
    <source>
        <dbReference type="Proteomes" id="UP001313282"/>
    </source>
</evidence>
<dbReference type="Proteomes" id="UP001313282">
    <property type="component" value="Unassembled WGS sequence"/>
</dbReference>
<name>A0AAN8MS08_9PEZI</name>
<feature type="compositionally biased region" description="Basic residues" evidence="1">
    <location>
        <begin position="1876"/>
        <end position="1885"/>
    </location>
</feature>
<dbReference type="SUPFAM" id="SSF48371">
    <property type="entry name" value="ARM repeat"/>
    <property type="match status" value="2"/>
</dbReference>
<sequence length="1925" mass="218104">MLDTASIRSSNEHGVAQYLRQLAGEGDVENTTQQLIDAVERSSIPPSTLKIWLSISHTPAVLKRALEQDISVRIRKIAIEQFEKLLRSRKWKETWDSLGAVEGLTGLLRSLSASDVQDACRAIGSSTKGADLEKREAITDLFLALKTQTSDTRPLANCYQYLLPACTKDRVARVVNSDLPEGNHRQQDLLLRNHSDILRGNFVEMVLDYEGLNSPWLFALMREYPAVPGAKPNLSSSMEFSLEVLRKLVHSGQVSQISDEAFVYEISDPLLTRCVKKHTDTEILKEAVALIVQYIKLHPSVANTIWNFQPDYYNTSRKPKKDKVFEKIAGWWLQMPETFEELFQLLLVRVNPGPSGQKVNIRVFDPLIKNFTSKHRYGLLKFCIQSSVLREDEPEITFDEALVRTVGFLDSELLPALNAEETLDLFLRLRKARGDGIAGTHYVGAHCNFFTLGKENDIEGDQYLPIDLDLWQVHFLQKASRQEEAEELAKLRIEERKKAHSTPDGQLRSLHSRGVLLYAAASGSLSLLGDVVNWTRRLTRDPHVAPYLNEPPEMHKLLTGLLLPIGTDASVLRKGVEHANQIISTIIDIICSGSKDPAFTASNWRGVFRIPHFVISERINRSALLKEHFSDEDVYSILWEDTLRMILDLEQKVIDDKQLQNSGCAWGVCHIAGRVGQPLRVDSRKAHVSAYRFLDNLAKERNELWRKRRISKCPEVANLPEPYPQGLPIQYLIGAFDLDLAPLLDDVAPYIASRVKSAVFPTPDQSRELVSARVDLLRDPLGLFFEDYRYALELYLTRAAPEKERKDRLDSAWAYAVGPLSEGRLDTQQAIRYWRGCFNRALYPKVKKVFLPVYSEKQEKIPEADLEWLKNLSPEPEPEPLKIPSQDDSASIQEWDASPEYKEDIEVYELGELTYIDVSINPRTQSVLGRISGSCNEDEPIELPVPKTTGKIFWYNTTWTRAGNNKVKSAFQQQEAQILSALLYLQTKTQSPEQLLASPFPSTDDVRYPSISLSTGCLSILSTVETGVQEAVAPSRKRRRRGYVKIFPKTSKDLSPNTKAAFKALEAQISFVPPVLVLKLVENAFSSLDSTDPDDPDGGYPALESLAFNLLRLLARSDRPKLALQLAIKVISKYPAAPFWFKSVITLGFFRDLTPKDASEGMSTFAETVFKLLSQMGEPKASKDSKPVEEKPSTDTTSGDDIKDPVEQKPSTEATSWDDIQTPSQQYLSTNATSWDAVTDPVGQVVSANATSWDQNDWAGASWDATPDPPAEEAKPKPADVDNEPSFVKVSTIKLLIELFEDADFIPKSSSLSNIHTLCKSTSNIDVHKTVVYYLIRGLRSPRPLEAEFFSIISTLVEKNSDVDLYKLILDLFNLALKLSKLDNENQSLLLSMVVKISKGNLNVKLQNSLVEYLLRVLESSAPKGYDQILAVLRDLVSSCGNINESEPVTEDQWKVFEETTELPDYDLQRTTDYKNNPILLRLLEFYNEILETPSLNIAFTERIMIPIIQELNFQTSRYFSIFLQQNGITKAEQESFKLPPASKTIGILETVIENGIGPGIIPLIHDYVSTAIFNINPPEILEPLNKKCKDDKKFSELCSSKNWSQSYNQGTAISDEINLISSIQERIELLEDEDINASIREQFLKIYETTLWKESKDLKFSYSDHLLKTLEPKPLDTVWLKYIQPILKDTLHFITSLRTPEWEQNPNRHPQILPETFTPNLWLLNFPSPQRNDQDQEIRCRVFVDEVIGLVNTICGSYDFMSKACDLNETLGLTQNDAEDDLVVASYLGDLTDVKAPITPQAHLRIELASMILPRRKFTENKTLKERVDNMIESWKTCWVESIRRLGYSTIAPQLTTSTKTPKEDEETSRQPKNIQRRSRRRKQTERASRWGPPDLTTIENTKKPAHQRPNRESDLDWFVPGGW</sequence>
<protein>
    <submittedName>
        <fullName evidence="2">Uncharacterized protein</fullName>
    </submittedName>
</protein>
<keyword evidence="3" id="KW-1185">Reference proteome</keyword>
<feature type="region of interest" description="Disordered" evidence="1">
    <location>
        <begin position="1177"/>
        <end position="1223"/>
    </location>
</feature>
<accession>A0AAN8MS08</accession>
<reference evidence="2 3" key="1">
    <citation type="submission" date="2019-10" db="EMBL/GenBank/DDBJ databases">
        <authorList>
            <person name="Palmer J.M."/>
        </authorList>
    </citation>
    <scope>NUCLEOTIDE SEQUENCE [LARGE SCALE GENOMIC DNA]</scope>
    <source>
        <strain evidence="2 3">TWF718</strain>
    </source>
</reference>
<dbReference type="EMBL" id="JAVHNR010000008">
    <property type="protein sequence ID" value="KAK6335003.1"/>
    <property type="molecule type" value="Genomic_DNA"/>
</dbReference>
<dbReference type="InterPro" id="IPR016024">
    <property type="entry name" value="ARM-type_fold"/>
</dbReference>
<feature type="compositionally biased region" description="Basic and acidic residues" evidence="1">
    <location>
        <begin position="1180"/>
        <end position="1193"/>
    </location>
</feature>
<proteinExistence type="predicted"/>
<gene>
    <name evidence="2" type="ORF">TWF718_010444</name>
</gene>
<evidence type="ECO:0000313" key="2">
    <source>
        <dbReference type="EMBL" id="KAK6335003.1"/>
    </source>
</evidence>